<sequence>MLHSETTHEPPRYERDAHVVTTMQRALEELCIQSNVPAPKYKYSRRASVGYRYVSGLHATVIVNEIEYSSPLASTDWHPGWGSYNDAREAVAGEVLRVLGAIPDDEYDE</sequence>
<accession>A0AAV9UQE7</accession>
<name>A0AAV9UQE7_9PEZI</name>
<gene>
    <name evidence="1" type="ORF">TWF696_006945</name>
</gene>
<protein>
    <submittedName>
        <fullName evidence="1">Uncharacterized protein</fullName>
    </submittedName>
</protein>
<dbReference type="EMBL" id="JAVHNQ010000005">
    <property type="protein sequence ID" value="KAK6346838.1"/>
    <property type="molecule type" value="Genomic_DNA"/>
</dbReference>
<dbReference type="Proteomes" id="UP001375240">
    <property type="component" value="Unassembled WGS sequence"/>
</dbReference>
<dbReference type="AlphaFoldDB" id="A0AAV9UQE7"/>
<evidence type="ECO:0000313" key="1">
    <source>
        <dbReference type="EMBL" id="KAK6346838.1"/>
    </source>
</evidence>
<comment type="caution">
    <text evidence="1">The sequence shown here is derived from an EMBL/GenBank/DDBJ whole genome shotgun (WGS) entry which is preliminary data.</text>
</comment>
<proteinExistence type="predicted"/>
<reference evidence="1 2" key="1">
    <citation type="submission" date="2019-10" db="EMBL/GenBank/DDBJ databases">
        <authorList>
            <person name="Palmer J.M."/>
        </authorList>
    </citation>
    <scope>NUCLEOTIDE SEQUENCE [LARGE SCALE GENOMIC DNA]</scope>
    <source>
        <strain evidence="1 2">TWF696</strain>
    </source>
</reference>
<keyword evidence="2" id="KW-1185">Reference proteome</keyword>
<organism evidence="1 2">
    <name type="scientific">Orbilia brochopaga</name>
    <dbReference type="NCBI Taxonomy" id="3140254"/>
    <lineage>
        <taxon>Eukaryota</taxon>
        <taxon>Fungi</taxon>
        <taxon>Dikarya</taxon>
        <taxon>Ascomycota</taxon>
        <taxon>Pezizomycotina</taxon>
        <taxon>Orbiliomycetes</taxon>
        <taxon>Orbiliales</taxon>
        <taxon>Orbiliaceae</taxon>
        <taxon>Orbilia</taxon>
    </lineage>
</organism>
<evidence type="ECO:0000313" key="2">
    <source>
        <dbReference type="Proteomes" id="UP001375240"/>
    </source>
</evidence>